<dbReference type="SMART" id="SM00062">
    <property type="entry name" value="PBPb"/>
    <property type="match status" value="1"/>
</dbReference>
<evidence type="ECO:0000256" key="1">
    <source>
        <dbReference type="ARBA" id="ARBA00022729"/>
    </source>
</evidence>
<evidence type="ECO:0000313" key="4">
    <source>
        <dbReference type="Proteomes" id="UP001600165"/>
    </source>
</evidence>
<dbReference type="PANTHER" id="PTHR35936:SF35">
    <property type="entry name" value="L-CYSTINE-BINDING PROTEIN TCYJ"/>
    <property type="match status" value="1"/>
</dbReference>
<dbReference type="InterPro" id="IPR001638">
    <property type="entry name" value="Solute-binding_3/MltF_N"/>
</dbReference>
<gene>
    <name evidence="3" type="ORF">ACFVKH_08045</name>
</gene>
<dbReference type="RefSeq" id="WP_377963773.1">
    <property type="nucleotide sequence ID" value="NZ_JBHZOL010000056.1"/>
</dbReference>
<feature type="domain" description="Solute-binding protein family 3/N-terminal" evidence="2">
    <location>
        <begin position="28"/>
        <end position="249"/>
    </location>
</feature>
<comment type="caution">
    <text evidence="3">The sequence shown here is derived from an EMBL/GenBank/DDBJ whole genome shotgun (WGS) entry which is preliminary data.</text>
</comment>
<name>A0ABW6IDG3_9CYAN</name>
<dbReference type="CDD" id="cd13530">
    <property type="entry name" value="PBP2_peptides_like"/>
    <property type="match status" value="1"/>
</dbReference>
<keyword evidence="1" id="KW-0732">Signal</keyword>
<dbReference type="Pfam" id="PF00497">
    <property type="entry name" value="SBP_bac_3"/>
    <property type="match status" value="1"/>
</dbReference>
<dbReference type="SUPFAM" id="SSF53850">
    <property type="entry name" value="Periplasmic binding protein-like II"/>
    <property type="match status" value="1"/>
</dbReference>
<organism evidence="3 4">
    <name type="scientific">Almyronema epifaneia S1</name>
    <dbReference type="NCBI Taxonomy" id="2991925"/>
    <lineage>
        <taxon>Bacteria</taxon>
        <taxon>Bacillati</taxon>
        <taxon>Cyanobacteriota</taxon>
        <taxon>Cyanophyceae</taxon>
        <taxon>Nodosilineales</taxon>
        <taxon>Nodosilineaceae</taxon>
        <taxon>Almyronema</taxon>
        <taxon>Almyronema epifaneia</taxon>
    </lineage>
</organism>
<accession>A0ABW6IDG3</accession>
<protein>
    <submittedName>
        <fullName evidence="3">Substrate-binding periplasmic protein</fullName>
    </submittedName>
</protein>
<evidence type="ECO:0000313" key="3">
    <source>
        <dbReference type="EMBL" id="MFE4106223.1"/>
    </source>
</evidence>
<dbReference type="EMBL" id="JBHZOL010000056">
    <property type="protein sequence ID" value="MFE4106223.1"/>
    <property type="molecule type" value="Genomic_DNA"/>
</dbReference>
<reference evidence="3 4" key="1">
    <citation type="submission" date="2024-10" db="EMBL/GenBank/DDBJ databases">
        <authorList>
            <person name="Ratan Roy A."/>
            <person name="Morales Sandoval P.H."/>
            <person name="De Los Santos Villalobos S."/>
            <person name="Chakraborty S."/>
            <person name="Mukherjee J."/>
        </authorList>
    </citation>
    <scope>NUCLEOTIDE SEQUENCE [LARGE SCALE GENOMIC DNA]</scope>
    <source>
        <strain evidence="3 4">S1</strain>
    </source>
</reference>
<evidence type="ECO:0000259" key="2">
    <source>
        <dbReference type="SMART" id="SM00062"/>
    </source>
</evidence>
<keyword evidence="4" id="KW-1185">Reference proteome</keyword>
<sequence length="253" mass="28312">METLRPIVAASDRKMDGSFSLSTVQPGKLRIIASGFDARPMSYMDEGRRLGYEPATARAVCEKLGLEPVWYDFPLDKFYSQLSSGQYDVVWFSQPVTQKRRAWADFTRAYGRFDVAVLVRDESTIEAVEDLKEVRLGASADSTELDLINQLPDLEIVEFPGSDRLLPEMIEALQAKTIDAVLDDALLLLAVEAMNPDLRVAFEISTQMPFGIGVVPGNRELLDALNYGLNQLIAEGTLAKLWTQWIPYKPCPF</sequence>
<dbReference type="PANTHER" id="PTHR35936">
    <property type="entry name" value="MEMBRANE-BOUND LYTIC MUREIN TRANSGLYCOSYLASE F"/>
    <property type="match status" value="1"/>
</dbReference>
<dbReference type="Gene3D" id="3.40.190.10">
    <property type="entry name" value="Periplasmic binding protein-like II"/>
    <property type="match status" value="2"/>
</dbReference>
<dbReference type="Proteomes" id="UP001600165">
    <property type="component" value="Unassembled WGS sequence"/>
</dbReference>
<proteinExistence type="predicted"/>